<dbReference type="AlphaFoldDB" id="A0A0B4CZB9"/>
<accession>A0A0B4CZB9</accession>
<evidence type="ECO:0000259" key="2">
    <source>
        <dbReference type="Pfam" id="PF18962"/>
    </source>
</evidence>
<dbReference type="Pfam" id="PF18962">
    <property type="entry name" value="Por_Secre_tail"/>
    <property type="match status" value="1"/>
</dbReference>
<dbReference type="NCBIfam" id="TIGR04183">
    <property type="entry name" value="Por_Secre_tail"/>
    <property type="match status" value="1"/>
</dbReference>
<dbReference type="OrthoDB" id="657352at2"/>
<keyword evidence="1" id="KW-0732">Signal</keyword>
<reference evidence="3 4" key="1">
    <citation type="submission" date="2014-12" db="EMBL/GenBank/DDBJ databases">
        <title>Genome sequencing of Chryseobacterium taiwanense TPW19.</title>
        <authorList>
            <person name="Tan P.W."/>
            <person name="Chan K.-G."/>
        </authorList>
    </citation>
    <scope>NUCLEOTIDE SEQUENCE [LARGE SCALE GENOMIC DNA]</scope>
    <source>
        <strain evidence="3 4">TPW19</strain>
    </source>
</reference>
<evidence type="ECO:0000313" key="3">
    <source>
        <dbReference type="EMBL" id="KIC61717.1"/>
    </source>
</evidence>
<dbReference type="EMBL" id="JWTA01000015">
    <property type="protein sequence ID" value="KIC61717.1"/>
    <property type="molecule type" value="Genomic_DNA"/>
</dbReference>
<proteinExistence type="predicted"/>
<dbReference type="RefSeq" id="WP_039371383.1">
    <property type="nucleotide sequence ID" value="NZ_JWTA01000015.1"/>
</dbReference>
<keyword evidence="4" id="KW-1185">Reference proteome</keyword>
<feature type="domain" description="Secretion system C-terminal sorting" evidence="2">
    <location>
        <begin position="87"/>
        <end position="155"/>
    </location>
</feature>
<dbReference type="Proteomes" id="UP000031167">
    <property type="component" value="Unassembled WGS sequence"/>
</dbReference>
<dbReference type="InterPro" id="IPR026444">
    <property type="entry name" value="Secre_tail"/>
</dbReference>
<dbReference type="STRING" id="363331.RM51_15055"/>
<protein>
    <submittedName>
        <fullName evidence="3">Secretion protein</fullName>
    </submittedName>
</protein>
<sequence>MERTSIQCFFFILLLVPFFLLKAQSAVLATGADATGGNGSVSYSVGQIDYLIKGSNREISEGVQQVYEITTLSINETVTSTENDILLYPNPFKDYLYLDFTANNFKGSEYQIFDAQGKLIKTDKIIQSKSEFNFSFLPSAMYIIRINRNGENLKTFKIIKK</sequence>
<name>A0A0B4CZB9_9FLAO</name>
<comment type="caution">
    <text evidence="3">The sequence shown here is derived from an EMBL/GenBank/DDBJ whole genome shotgun (WGS) entry which is preliminary data.</text>
</comment>
<organism evidence="3 4">
    <name type="scientific">Chryseobacterium taiwanense</name>
    <dbReference type="NCBI Taxonomy" id="363331"/>
    <lineage>
        <taxon>Bacteria</taxon>
        <taxon>Pseudomonadati</taxon>
        <taxon>Bacteroidota</taxon>
        <taxon>Flavobacteriia</taxon>
        <taxon>Flavobacteriales</taxon>
        <taxon>Weeksellaceae</taxon>
        <taxon>Chryseobacterium group</taxon>
        <taxon>Chryseobacterium</taxon>
    </lineage>
</organism>
<evidence type="ECO:0000313" key="4">
    <source>
        <dbReference type="Proteomes" id="UP000031167"/>
    </source>
</evidence>
<gene>
    <name evidence="3" type="ORF">RM51_15055</name>
</gene>
<evidence type="ECO:0000256" key="1">
    <source>
        <dbReference type="ARBA" id="ARBA00022729"/>
    </source>
</evidence>